<dbReference type="EMBL" id="JACASF010000009">
    <property type="protein sequence ID" value="KAF6460618.1"/>
    <property type="molecule type" value="Genomic_DNA"/>
</dbReference>
<dbReference type="EC" id="2.7.7.49" evidence="1"/>
<evidence type="ECO:0000256" key="1">
    <source>
        <dbReference type="ARBA" id="ARBA00012493"/>
    </source>
</evidence>
<name>A0A7J8GL77_MOLMO</name>
<dbReference type="InterPro" id="IPR000477">
    <property type="entry name" value="RT_dom"/>
</dbReference>
<protein>
    <recommendedName>
        <fullName evidence="1">RNA-directed DNA polymerase</fullName>
        <ecNumber evidence="1">2.7.7.49</ecNumber>
    </recommendedName>
</protein>
<sequence length="382" mass="45236">MLGHKLSLYKFKKIEIISSIFSDHNGMKLEINCKKNIQSHLDTWKLNSMLLYNEWVTEEIKEEIKNFRETNENEDTTTQNLWDAAKAVLRGKFIALQAYLKKQEKYLIDCLTSQLKELESKRKENPRASRRKEIVKIRAEINDIETKKTIQRINKTKSWFFEKINKIDGPLARLTRKQRERTQIHRIRNERGEITTDTTEIQKIVDNYYEQLYGNKFDNLCKMDKFLETHSLPKLDQEEIENVNRPITTEEIEDVIKTLPANKSPGPDGFTGEFYRTFKEELIPILLKLFQKIPEEGRLPNSFYEASIILIPKPEKDTTKKENYRPISLMNIDAKILNKILANRIQQYTKKIIHHDQVGFIPGMQGWYNIRKSINVIHHTER</sequence>
<reference evidence="3 4" key="1">
    <citation type="journal article" date="2020" name="Nature">
        <title>Six reference-quality genomes reveal evolution of bat adaptations.</title>
        <authorList>
            <person name="Jebb D."/>
            <person name="Huang Z."/>
            <person name="Pippel M."/>
            <person name="Hughes G.M."/>
            <person name="Lavrichenko K."/>
            <person name="Devanna P."/>
            <person name="Winkler S."/>
            <person name="Jermiin L.S."/>
            <person name="Skirmuntt E.C."/>
            <person name="Katzourakis A."/>
            <person name="Burkitt-Gray L."/>
            <person name="Ray D.A."/>
            <person name="Sullivan K.A.M."/>
            <person name="Roscito J.G."/>
            <person name="Kirilenko B.M."/>
            <person name="Davalos L.M."/>
            <person name="Corthals A.P."/>
            <person name="Power M.L."/>
            <person name="Jones G."/>
            <person name="Ransome R.D."/>
            <person name="Dechmann D.K.N."/>
            <person name="Locatelli A.G."/>
            <person name="Puechmaille S.J."/>
            <person name="Fedrigo O."/>
            <person name="Jarvis E.D."/>
            <person name="Hiller M."/>
            <person name="Vernes S.C."/>
            <person name="Myers E.W."/>
            <person name="Teeling E.C."/>
        </authorList>
    </citation>
    <scope>NUCLEOTIDE SEQUENCE [LARGE SCALE GENOMIC DNA]</scope>
    <source>
        <strain evidence="3">MMolMol1</strain>
        <tissue evidence="3">Muscle</tissue>
    </source>
</reference>
<dbReference type="SUPFAM" id="SSF56672">
    <property type="entry name" value="DNA/RNA polymerases"/>
    <property type="match status" value="1"/>
</dbReference>
<gene>
    <name evidence="3" type="ORF">HJG59_011523</name>
</gene>
<dbReference type="GO" id="GO:0003964">
    <property type="term" value="F:RNA-directed DNA polymerase activity"/>
    <property type="evidence" value="ECO:0007669"/>
    <property type="project" value="UniProtKB-EC"/>
</dbReference>
<dbReference type="InterPro" id="IPR043502">
    <property type="entry name" value="DNA/RNA_pol_sf"/>
</dbReference>
<dbReference type="InParanoid" id="A0A7J8GL77"/>
<dbReference type="PANTHER" id="PTHR19446">
    <property type="entry name" value="REVERSE TRANSCRIPTASES"/>
    <property type="match status" value="1"/>
</dbReference>
<accession>A0A7J8GL77</accession>
<evidence type="ECO:0000313" key="4">
    <source>
        <dbReference type="Proteomes" id="UP000550707"/>
    </source>
</evidence>
<comment type="caution">
    <text evidence="3">The sequence shown here is derived from an EMBL/GenBank/DDBJ whole genome shotgun (WGS) entry which is preliminary data.</text>
</comment>
<evidence type="ECO:0000313" key="3">
    <source>
        <dbReference type="EMBL" id="KAF6460618.1"/>
    </source>
</evidence>
<dbReference type="Proteomes" id="UP000550707">
    <property type="component" value="Unassembled WGS sequence"/>
</dbReference>
<dbReference type="AlphaFoldDB" id="A0A7J8GL77"/>
<feature type="domain" description="Reverse transcriptase" evidence="2">
    <location>
        <begin position="311"/>
        <end position="364"/>
    </location>
</feature>
<keyword evidence="4" id="KW-1185">Reference proteome</keyword>
<dbReference type="Pfam" id="PF00078">
    <property type="entry name" value="RVT_1"/>
    <property type="match status" value="1"/>
</dbReference>
<proteinExistence type="predicted"/>
<evidence type="ECO:0000259" key="2">
    <source>
        <dbReference type="Pfam" id="PF00078"/>
    </source>
</evidence>
<organism evidence="3 4">
    <name type="scientific">Molossus molossus</name>
    <name type="common">Pallas' mastiff bat</name>
    <name type="synonym">Vespertilio molossus</name>
    <dbReference type="NCBI Taxonomy" id="27622"/>
    <lineage>
        <taxon>Eukaryota</taxon>
        <taxon>Metazoa</taxon>
        <taxon>Chordata</taxon>
        <taxon>Craniata</taxon>
        <taxon>Vertebrata</taxon>
        <taxon>Euteleostomi</taxon>
        <taxon>Mammalia</taxon>
        <taxon>Eutheria</taxon>
        <taxon>Laurasiatheria</taxon>
        <taxon>Chiroptera</taxon>
        <taxon>Yangochiroptera</taxon>
        <taxon>Molossidae</taxon>
        <taxon>Molossus</taxon>
    </lineage>
</organism>